<dbReference type="Gene3D" id="3.60.110.10">
    <property type="entry name" value="Carbon-nitrogen hydrolase"/>
    <property type="match status" value="1"/>
</dbReference>
<evidence type="ECO:0000313" key="4">
    <source>
        <dbReference type="Proteomes" id="UP000545761"/>
    </source>
</evidence>
<dbReference type="Pfam" id="PF00795">
    <property type="entry name" value="CN_hydrolase"/>
    <property type="match status" value="1"/>
</dbReference>
<dbReference type="EMBL" id="JACEHE010000002">
    <property type="protein sequence ID" value="MBA2945045.1"/>
    <property type="molecule type" value="Genomic_DNA"/>
</dbReference>
<name>A0A7W0DHR6_9ACTN</name>
<gene>
    <name evidence="3" type="ORF">H1D24_04185</name>
</gene>
<dbReference type="RefSeq" id="WP_181655994.1">
    <property type="nucleotide sequence ID" value="NZ_JACEHE010000002.1"/>
</dbReference>
<dbReference type="InterPro" id="IPR036526">
    <property type="entry name" value="C-N_Hydrolase_sf"/>
</dbReference>
<dbReference type="PANTHER" id="PTHR23088">
    <property type="entry name" value="NITRILASE-RELATED"/>
    <property type="match status" value="1"/>
</dbReference>
<feature type="domain" description="CN hydrolase" evidence="2">
    <location>
        <begin position="6"/>
        <end position="254"/>
    </location>
</feature>
<dbReference type="InterPro" id="IPR001110">
    <property type="entry name" value="UPF0012_CS"/>
</dbReference>
<evidence type="ECO:0000259" key="2">
    <source>
        <dbReference type="PROSITE" id="PS50263"/>
    </source>
</evidence>
<dbReference type="Proteomes" id="UP000545761">
    <property type="component" value="Unassembled WGS sequence"/>
</dbReference>
<organism evidence="3 4">
    <name type="scientific">Streptomyces himalayensis subsp. himalayensis</name>
    <dbReference type="NCBI Taxonomy" id="2756131"/>
    <lineage>
        <taxon>Bacteria</taxon>
        <taxon>Bacillati</taxon>
        <taxon>Actinomycetota</taxon>
        <taxon>Actinomycetes</taxon>
        <taxon>Kitasatosporales</taxon>
        <taxon>Streptomycetaceae</taxon>
        <taxon>Streptomyces</taxon>
        <taxon>Streptomyces himalayensis</taxon>
    </lineage>
</organism>
<evidence type="ECO:0000256" key="1">
    <source>
        <dbReference type="ARBA" id="ARBA00010613"/>
    </source>
</evidence>
<reference evidence="3 4" key="1">
    <citation type="submission" date="2020-07" db="EMBL/GenBank/DDBJ databases">
        <title>Streptomyces isolated from Indian soil.</title>
        <authorList>
            <person name="Mandal S."/>
            <person name="Maiti P.K."/>
        </authorList>
    </citation>
    <scope>NUCLEOTIDE SEQUENCE [LARGE SCALE GENOMIC DNA]</scope>
    <source>
        <strain evidence="3 4">PSKA28</strain>
    </source>
</reference>
<dbReference type="PANTHER" id="PTHR23088:SF27">
    <property type="entry name" value="DEAMINATED GLUTATHIONE AMIDASE"/>
    <property type="match status" value="1"/>
</dbReference>
<dbReference type="InterPro" id="IPR003010">
    <property type="entry name" value="C-N_Hydrolase"/>
</dbReference>
<protein>
    <submittedName>
        <fullName evidence="3">Carbon-nitrogen hydrolase</fullName>
    </submittedName>
</protein>
<dbReference type="PROSITE" id="PS01227">
    <property type="entry name" value="UPF0012"/>
    <property type="match status" value="1"/>
</dbReference>
<dbReference type="AlphaFoldDB" id="A0A7W0DHR6"/>
<dbReference type="PROSITE" id="PS50263">
    <property type="entry name" value="CN_HYDROLASE"/>
    <property type="match status" value="1"/>
</dbReference>
<comment type="caution">
    <text evidence="3">The sequence shown here is derived from an EMBL/GenBank/DDBJ whole genome shotgun (WGS) entry which is preliminary data.</text>
</comment>
<keyword evidence="3" id="KW-0378">Hydrolase</keyword>
<dbReference type="SUPFAM" id="SSF56317">
    <property type="entry name" value="Carbon-nitrogen hydrolase"/>
    <property type="match status" value="1"/>
</dbReference>
<dbReference type="GO" id="GO:0016787">
    <property type="term" value="F:hydrolase activity"/>
    <property type="evidence" value="ECO:0007669"/>
    <property type="project" value="UniProtKB-KW"/>
</dbReference>
<accession>A0A7W0DHR6</accession>
<evidence type="ECO:0000313" key="3">
    <source>
        <dbReference type="EMBL" id="MBA2945045.1"/>
    </source>
</evidence>
<sequence length="290" mass="30567">MTDRTLRVGLTQWHATRDLAANTATGARMVCECAAAGADLVLLPENGLMLGTNTEMREAALAVDSLEITSLRQAAKEAGVVVVLGGFKRRGPDGIRNTALVIDAQGEIVGGYDKIHLFDARVDGQSFEASGVETAGDRPALLRIGGTTVGLTICYDVRFPELYRALALAGAEVLLVPAAFTQRTGEAHWEVLLRARAIENAAYVVASATIRGQGDDAEDAFPTYGHALAVGPWGEVLADLGEQAAAWQIVDLDLSQVAARRQSLPVLSGVKTGVYGVSPEIIEADAREGT</sequence>
<proteinExistence type="inferred from homology"/>
<comment type="similarity">
    <text evidence="1">Belongs to the carbon-nitrogen hydrolase superfamily. NIT1/NIT2 family.</text>
</comment>